<sequence length="177" mass="20568">MQYTVSRELPHHRVFMTLFRSQDQVTEIAYGHPTTFRRNSDGCKAVRRNTVGIFQSQTAIKRSYIFVGNGHMVRRKFVGKFRRNTDDGNDRVTATATIPKEVPTNEVGGETNVIDEIKRYFDCRSITVQRLAVHLPGEHHVTYESDDDFDDILAKEENQTSQLLEWMKMNERDEEAK</sequence>
<keyword evidence="2" id="KW-1185">Reference proteome</keyword>
<dbReference type="EMBL" id="QGKV02000759">
    <property type="protein sequence ID" value="KAF3567717.1"/>
    <property type="molecule type" value="Genomic_DNA"/>
</dbReference>
<evidence type="ECO:0008006" key="3">
    <source>
        <dbReference type="Google" id="ProtNLM"/>
    </source>
</evidence>
<evidence type="ECO:0000313" key="1">
    <source>
        <dbReference type="EMBL" id="KAF3567717.1"/>
    </source>
</evidence>
<proteinExistence type="predicted"/>
<protein>
    <recommendedName>
        <fullName evidence="3">PB1 domain-containing protein</fullName>
    </recommendedName>
</protein>
<gene>
    <name evidence="1" type="ORF">DY000_02017476</name>
</gene>
<name>A0ABQ7D5J8_BRACR</name>
<comment type="caution">
    <text evidence="1">The sequence shown here is derived from an EMBL/GenBank/DDBJ whole genome shotgun (WGS) entry which is preliminary data.</text>
</comment>
<evidence type="ECO:0000313" key="2">
    <source>
        <dbReference type="Proteomes" id="UP000266723"/>
    </source>
</evidence>
<accession>A0ABQ7D5J8</accession>
<organism evidence="1 2">
    <name type="scientific">Brassica cretica</name>
    <name type="common">Mustard</name>
    <dbReference type="NCBI Taxonomy" id="69181"/>
    <lineage>
        <taxon>Eukaryota</taxon>
        <taxon>Viridiplantae</taxon>
        <taxon>Streptophyta</taxon>
        <taxon>Embryophyta</taxon>
        <taxon>Tracheophyta</taxon>
        <taxon>Spermatophyta</taxon>
        <taxon>Magnoliopsida</taxon>
        <taxon>eudicotyledons</taxon>
        <taxon>Gunneridae</taxon>
        <taxon>Pentapetalae</taxon>
        <taxon>rosids</taxon>
        <taxon>malvids</taxon>
        <taxon>Brassicales</taxon>
        <taxon>Brassicaceae</taxon>
        <taxon>Brassiceae</taxon>
        <taxon>Brassica</taxon>
    </lineage>
</organism>
<reference evidence="1 2" key="1">
    <citation type="journal article" date="2020" name="BMC Genomics">
        <title>Intraspecific diversification of the crop wild relative Brassica cretica Lam. using demographic model selection.</title>
        <authorList>
            <person name="Kioukis A."/>
            <person name="Michalopoulou V.A."/>
            <person name="Briers L."/>
            <person name="Pirintsos S."/>
            <person name="Studholme D.J."/>
            <person name="Pavlidis P."/>
            <person name="Sarris P.F."/>
        </authorList>
    </citation>
    <scope>NUCLEOTIDE SEQUENCE [LARGE SCALE GENOMIC DNA]</scope>
    <source>
        <strain evidence="2">cv. PFS-1207/04</strain>
    </source>
</reference>
<dbReference type="Proteomes" id="UP000266723">
    <property type="component" value="Unassembled WGS sequence"/>
</dbReference>